<name>A0ABQ9NTZ5_9PEZI</name>
<dbReference type="InterPro" id="IPR003323">
    <property type="entry name" value="OTU_dom"/>
</dbReference>
<evidence type="ECO:0000313" key="9">
    <source>
        <dbReference type="EMBL" id="KAJ9665867.1"/>
    </source>
</evidence>
<accession>A0ABQ9NTZ5</accession>
<evidence type="ECO:0000256" key="3">
    <source>
        <dbReference type="ARBA" id="ARBA00022670"/>
    </source>
</evidence>
<keyword evidence="6" id="KW-0788">Thiol protease</keyword>
<dbReference type="Gene3D" id="3.30.200.60">
    <property type="entry name" value="Peptidase C65 Otubain, subdomain 1"/>
    <property type="match status" value="1"/>
</dbReference>
<dbReference type="EMBL" id="JAPDRL010000024">
    <property type="protein sequence ID" value="KAJ9665867.1"/>
    <property type="molecule type" value="Genomic_DNA"/>
</dbReference>
<dbReference type="CDD" id="cd22749">
    <property type="entry name" value="Otubain_C65"/>
    <property type="match status" value="1"/>
</dbReference>
<dbReference type="EC" id="3.4.19.12" evidence="2"/>
<dbReference type="Pfam" id="PF10275">
    <property type="entry name" value="Peptidase_C65"/>
    <property type="match status" value="1"/>
</dbReference>
<dbReference type="Proteomes" id="UP001172684">
    <property type="component" value="Unassembled WGS sequence"/>
</dbReference>
<keyword evidence="4" id="KW-0833">Ubl conjugation pathway</keyword>
<feature type="region of interest" description="Disordered" evidence="7">
    <location>
        <begin position="506"/>
        <end position="531"/>
    </location>
</feature>
<dbReference type="InterPro" id="IPR042468">
    <property type="entry name" value="Peptidase_C65_otubain_sub1"/>
</dbReference>
<dbReference type="InterPro" id="IPR042467">
    <property type="entry name" value="Peptidase_C65_otubain_sub2"/>
</dbReference>
<keyword evidence="3" id="KW-0645">Protease</keyword>
<dbReference type="PANTHER" id="PTHR12931">
    <property type="entry name" value="UBIQUITIN THIOLESTERASE PROTEIN OTUB"/>
    <property type="match status" value="1"/>
</dbReference>
<comment type="catalytic activity">
    <reaction evidence="1">
        <text>Thiol-dependent hydrolysis of ester, thioester, amide, peptide and isopeptide bonds formed by the C-terminal Gly of ubiquitin (a 76-residue protein attached to proteins as an intracellular targeting signal).</text>
        <dbReference type="EC" id="3.4.19.12"/>
    </reaction>
</comment>
<dbReference type="Gene3D" id="1.20.1300.20">
    <property type="entry name" value="Peptidase C65 Otubain, subdomain 2"/>
    <property type="match status" value="1"/>
</dbReference>
<evidence type="ECO:0000256" key="4">
    <source>
        <dbReference type="ARBA" id="ARBA00022786"/>
    </source>
</evidence>
<sequence length="531" mass="59504">MVCRQMHSTTTFPHYLPHSFNAPTLAPPAYPQHQLPFRPPEHPPSRTTTQFGFQRPAARMDYLQPEEELAHLQKLSNEYQPEVTGPLVGQRQPSTVLRTEYANGDPVYIAKTSALAGTYSHYRTCRGDGNCGWRAIAFSYFETLIRLGNRNKFYEEETRLRSLSNMLNAVGFKEYIYEDFADEAYDLLRSLAASNSVEGADALLLSFFNDVSRSIALIMYFKFLTSAWIQTHPEKFEPFLNQDIRSYCEDLGRPNCEIDHVGVTALVDVLVMPAGFAVEILYLDRTSGTEANMHHFDPLDELGLQINHPLTLRLLYRPGHYDILYKLADLQPRPMPPPNPGPLSIALADHAPRFYESIVRPDPDEDPMMHFPGASLLHAPQNTWQGGFDQIFATPPMPAPQFLSSPAYLSHPVSSFDHEFLSHQPPFEQPSVMPPSAPPPSMMPPSAMPPSALPLSTPPVALERGGPFRPSMYELKPQFTPAQLQFTTPSFRDSPYNTAHYRNPEFQPIIHDPAAEIESGGRAGRGRGAGG</sequence>
<protein>
    <recommendedName>
        <fullName evidence="2">ubiquitinyl hydrolase 1</fullName>
        <ecNumber evidence="2">3.4.19.12</ecNumber>
    </recommendedName>
</protein>
<dbReference type="InterPro" id="IPR038765">
    <property type="entry name" value="Papain-like_cys_pep_sf"/>
</dbReference>
<gene>
    <name evidence="9" type="ORF">H2201_003991</name>
</gene>
<keyword evidence="5" id="KW-0378">Hydrolase</keyword>
<feature type="compositionally biased region" description="Gly residues" evidence="7">
    <location>
        <begin position="521"/>
        <end position="531"/>
    </location>
</feature>
<comment type="caution">
    <text evidence="9">The sequence shown here is derived from an EMBL/GenBank/DDBJ whole genome shotgun (WGS) entry which is preliminary data.</text>
</comment>
<feature type="domain" description="OTU" evidence="8">
    <location>
        <begin position="120"/>
        <end position="302"/>
    </location>
</feature>
<evidence type="ECO:0000256" key="2">
    <source>
        <dbReference type="ARBA" id="ARBA00012759"/>
    </source>
</evidence>
<reference evidence="9" key="1">
    <citation type="submission" date="2022-10" db="EMBL/GenBank/DDBJ databases">
        <title>Culturing micro-colonial fungi from biological soil crusts in the Mojave desert and describing Neophaeococcomyces mojavensis, and introducing the new genera and species Taxawa tesnikishii.</title>
        <authorList>
            <person name="Kurbessoian T."/>
            <person name="Stajich J.E."/>
        </authorList>
    </citation>
    <scope>NUCLEOTIDE SEQUENCE</scope>
    <source>
        <strain evidence="9">TK_1</strain>
    </source>
</reference>
<dbReference type="PROSITE" id="PS50802">
    <property type="entry name" value="OTU"/>
    <property type="match status" value="1"/>
</dbReference>
<keyword evidence="10" id="KW-1185">Reference proteome</keyword>
<evidence type="ECO:0000259" key="8">
    <source>
        <dbReference type="PROSITE" id="PS50802"/>
    </source>
</evidence>
<evidence type="ECO:0000256" key="7">
    <source>
        <dbReference type="SAM" id="MobiDB-lite"/>
    </source>
</evidence>
<dbReference type="PANTHER" id="PTHR12931:SF15">
    <property type="entry name" value="UBIQUITIN THIOESTERASE OTUBAIN-LIKE"/>
    <property type="match status" value="1"/>
</dbReference>
<proteinExistence type="predicted"/>
<evidence type="ECO:0000313" key="10">
    <source>
        <dbReference type="Proteomes" id="UP001172684"/>
    </source>
</evidence>
<organism evidence="9 10">
    <name type="scientific">Coniosporium apollinis</name>
    <dbReference type="NCBI Taxonomy" id="61459"/>
    <lineage>
        <taxon>Eukaryota</taxon>
        <taxon>Fungi</taxon>
        <taxon>Dikarya</taxon>
        <taxon>Ascomycota</taxon>
        <taxon>Pezizomycotina</taxon>
        <taxon>Dothideomycetes</taxon>
        <taxon>Dothideomycetes incertae sedis</taxon>
        <taxon>Coniosporium</taxon>
    </lineage>
</organism>
<dbReference type="SUPFAM" id="SSF54001">
    <property type="entry name" value="Cysteine proteinases"/>
    <property type="match status" value="1"/>
</dbReference>
<evidence type="ECO:0000256" key="6">
    <source>
        <dbReference type="ARBA" id="ARBA00022807"/>
    </source>
</evidence>
<evidence type="ECO:0000256" key="1">
    <source>
        <dbReference type="ARBA" id="ARBA00000707"/>
    </source>
</evidence>
<dbReference type="InterPro" id="IPR019400">
    <property type="entry name" value="Peptidase_C65_otubain"/>
</dbReference>
<evidence type="ECO:0000256" key="5">
    <source>
        <dbReference type="ARBA" id="ARBA00022801"/>
    </source>
</evidence>